<dbReference type="Pfam" id="PF00005">
    <property type="entry name" value="ABC_tran"/>
    <property type="match status" value="1"/>
</dbReference>
<dbReference type="PROSITE" id="PS50893">
    <property type="entry name" value="ABC_TRANSPORTER_2"/>
    <property type="match status" value="1"/>
</dbReference>
<dbReference type="InterPro" id="IPR050086">
    <property type="entry name" value="MetN_ABC_transporter-like"/>
</dbReference>
<comment type="similarity">
    <text evidence="2">Belongs to the ABC transporter superfamily.</text>
</comment>
<dbReference type="Proteomes" id="UP000199589">
    <property type="component" value="Unassembled WGS sequence"/>
</dbReference>
<dbReference type="PIRSF" id="PIRSF039085">
    <property type="entry name" value="ABC_ATPase_HisP"/>
    <property type="match status" value="1"/>
</dbReference>
<dbReference type="InterPro" id="IPR027417">
    <property type="entry name" value="P-loop_NTPase"/>
</dbReference>
<feature type="domain" description="ABC transporter" evidence="9">
    <location>
        <begin position="2"/>
        <end position="241"/>
    </location>
</feature>
<dbReference type="RefSeq" id="WP_072693861.1">
    <property type="nucleotide sequence ID" value="NZ_FOSJ01000003.1"/>
</dbReference>
<dbReference type="GO" id="GO:0016887">
    <property type="term" value="F:ATP hydrolysis activity"/>
    <property type="evidence" value="ECO:0007669"/>
    <property type="project" value="InterPro"/>
</dbReference>
<dbReference type="SUPFAM" id="SSF52540">
    <property type="entry name" value="P-loop containing nucleoside triphosphate hydrolases"/>
    <property type="match status" value="1"/>
</dbReference>
<accession>A0A1I3VGY9</accession>
<gene>
    <name evidence="10" type="ORF">SAMN04488569_100329</name>
</gene>
<proteinExistence type="inferred from homology"/>
<keyword evidence="5" id="KW-0547">Nucleotide-binding</keyword>
<evidence type="ECO:0000256" key="5">
    <source>
        <dbReference type="ARBA" id="ARBA00022741"/>
    </source>
</evidence>
<dbReference type="AlphaFoldDB" id="A0A1I3VGY9"/>
<dbReference type="EMBL" id="FOSJ01000003">
    <property type="protein sequence ID" value="SFJ94279.1"/>
    <property type="molecule type" value="Genomic_DNA"/>
</dbReference>
<keyword evidence="3" id="KW-0813">Transport</keyword>
<dbReference type="GO" id="GO:0015424">
    <property type="term" value="F:ABC-type amino acid transporter activity"/>
    <property type="evidence" value="ECO:0007669"/>
    <property type="project" value="InterPro"/>
</dbReference>
<dbReference type="Gene3D" id="3.40.50.300">
    <property type="entry name" value="P-loop containing nucleotide triphosphate hydrolases"/>
    <property type="match status" value="1"/>
</dbReference>
<dbReference type="SMART" id="SM00382">
    <property type="entry name" value="AAA"/>
    <property type="match status" value="1"/>
</dbReference>
<dbReference type="PANTHER" id="PTHR43166:SF9">
    <property type="entry name" value="GLUTAMATE_ASPARTATE IMPORT ATP-BINDING PROTEIN GLTL"/>
    <property type="match status" value="1"/>
</dbReference>
<organism evidence="10 11">
    <name type="scientific">Marinilactibacillus piezotolerans</name>
    <dbReference type="NCBI Taxonomy" id="258723"/>
    <lineage>
        <taxon>Bacteria</taxon>
        <taxon>Bacillati</taxon>
        <taxon>Bacillota</taxon>
        <taxon>Bacilli</taxon>
        <taxon>Lactobacillales</taxon>
        <taxon>Carnobacteriaceae</taxon>
        <taxon>Marinilactibacillus</taxon>
    </lineage>
</organism>
<keyword evidence="4" id="KW-1003">Cell membrane</keyword>
<evidence type="ECO:0000259" key="9">
    <source>
        <dbReference type="PROSITE" id="PS50893"/>
    </source>
</evidence>
<dbReference type="OrthoDB" id="9804199at2"/>
<keyword evidence="7" id="KW-0029">Amino-acid transport</keyword>
<evidence type="ECO:0000313" key="10">
    <source>
        <dbReference type="EMBL" id="SFJ94279.1"/>
    </source>
</evidence>
<dbReference type="GO" id="GO:0005524">
    <property type="term" value="F:ATP binding"/>
    <property type="evidence" value="ECO:0007669"/>
    <property type="project" value="UniProtKB-KW"/>
</dbReference>
<dbReference type="InterPro" id="IPR003593">
    <property type="entry name" value="AAA+_ATPase"/>
</dbReference>
<dbReference type="GO" id="GO:0005886">
    <property type="term" value="C:plasma membrane"/>
    <property type="evidence" value="ECO:0007669"/>
    <property type="project" value="UniProtKB-SubCell"/>
</dbReference>
<evidence type="ECO:0000256" key="3">
    <source>
        <dbReference type="ARBA" id="ARBA00022448"/>
    </source>
</evidence>
<evidence type="ECO:0000256" key="7">
    <source>
        <dbReference type="ARBA" id="ARBA00022970"/>
    </source>
</evidence>
<evidence type="ECO:0000256" key="8">
    <source>
        <dbReference type="ARBA" id="ARBA00023136"/>
    </source>
</evidence>
<dbReference type="CDD" id="cd03262">
    <property type="entry name" value="ABC_HisP_GlnQ"/>
    <property type="match status" value="1"/>
</dbReference>
<dbReference type="FunFam" id="3.40.50.300:FF:000020">
    <property type="entry name" value="Amino acid ABC transporter ATP-binding component"/>
    <property type="match status" value="1"/>
</dbReference>
<evidence type="ECO:0000256" key="2">
    <source>
        <dbReference type="ARBA" id="ARBA00005417"/>
    </source>
</evidence>
<dbReference type="InterPro" id="IPR003439">
    <property type="entry name" value="ABC_transporter-like_ATP-bd"/>
</dbReference>
<evidence type="ECO:0000256" key="6">
    <source>
        <dbReference type="ARBA" id="ARBA00022840"/>
    </source>
</evidence>
<dbReference type="InterPro" id="IPR030679">
    <property type="entry name" value="ABC_ATPase_HisP-typ"/>
</dbReference>
<reference evidence="11" key="1">
    <citation type="submission" date="2016-10" db="EMBL/GenBank/DDBJ databases">
        <authorList>
            <person name="Varghese N."/>
            <person name="Submissions S."/>
        </authorList>
    </citation>
    <scope>NUCLEOTIDE SEQUENCE [LARGE SCALE GENOMIC DNA]</scope>
    <source>
        <strain evidence="11">DSM 16108</strain>
    </source>
</reference>
<sequence>MITVENLKKKFGDQVVLESINFSVNKGEVVCLVGASGSGKTTLLRCLNLLEEPSEGTLKIGDKKVEFGKQKLTKEDIKEIRQYSGMVFQSFNLFPHKTLMDNIIEAPITVQKRNKKEVLVEANEILEKVGLLEHKDKYPDALSGGQQQRAAIARSLMMHPEVLLFDEPTSALDPQLVREVLKVIEELAKEGQTMVIVTHEMNFARRIANRALFMDAGYILEEGPAEKVLTNPKEARTREFLALLEDE</sequence>
<evidence type="ECO:0000313" key="11">
    <source>
        <dbReference type="Proteomes" id="UP000199589"/>
    </source>
</evidence>
<protein>
    <submittedName>
        <fullName evidence="10">Amino acid ABC transporter ATP-binding protein, PAAT family</fullName>
    </submittedName>
</protein>
<dbReference type="InterPro" id="IPR017871">
    <property type="entry name" value="ABC_transporter-like_CS"/>
</dbReference>
<name>A0A1I3VGY9_9LACT</name>
<keyword evidence="6 10" id="KW-0067">ATP-binding</keyword>
<evidence type="ECO:0000256" key="1">
    <source>
        <dbReference type="ARBA" id="ARBA00004202"/>
    </source>
</evidence>
<evidence type="ECO:0000256" key="4">
    <source>
        <dbReference type="ARBA" id="ARBA00022475"/>
    </source>
</evidence>
<keyword evidence="11" id="KW-1185">Reference proteome</keyword>
<keyword evidence="8" id="KW-0472">Membrane</keyword>
<dbReference type="PROSITE" id="PS00211">
    <property type="entry name" value="ABC_TRANSPORTER_1"/>
    <property type="match status" value="1"/>
</dbReference>
<comment type="subcellular location">
    <subcellularLocation>
        <location evidence="1">Cell membrane</location>
        <topology evidence="1">Peripheral membrane protein</topology>
    </subcellularLocation>
</comment>
<dbReference type="PANTHER" id="PTHR43166">
    <property type="entry name" value="AMINO ACID IMPORT ATP-BINDING PROTEIN"/>
    <property type="match status" value="1"/>
</dbReference>